<dbReference type="InterPro" id="IPR006379">
    <property type="entry name" value="HAD-SF_hydro_IIB"/>
</dbReference>
<dbReference type="PANTHER" id="PTHR10000">
    <property type="entry name" value="PHOSPHOSERINE PHOSPHATASE"/>
    <property type="match status" value="1"/>
</dbReference>
<dbReference type="Gene3D" id="3.40.50.1000">
    <property type="entry name" value="HAD superfamily/HAD-like"/>
    <property type="match status" value="1"/>
</dbReference>
<dbReference type="AlphaFoldDB" id="A0A7X4LKG7"/>
<keyword evidence="1" id="KW-0378">Hydrolase</keyword>
<dbReference type="SFLD" id="SFLDG01140">
    <property type="entry name" value="C2.B:_Phosphomannomutase_and_P"/>
    <property type="match status" value="1"/>
</dbReference>
<dbReference type="NCBIfam" id="TIGR01484">
    <property type="entry name" value="HAD-SF-IIB"/>
    <property type="match status" value="1"/>
</dbReference>
<dbReference type="InterPro" id="IPR036412">
    <property type="entry name" value="HAD-like_sf"/>
</dbReference>
<dbReference type="InterPro" id="IPR023214">
    <property type="entry name" value="HAD_sf"/>
</dbReference>
<protein>
    <submittedName>
        <fullName evidence="1">Cof-type HAD-IIB family hydrolase</fullName>
    </submittedName>
</protein>
<dbReference type="SFLD" id="SFLDG01144">
    <property type="entry name" value="C2.B.4:_PGP_Like"/>
    <property type="match status" value="1"/>
</dbReference>
<organism evidence="1 2">
    <name type="scientific">Vibrio eleionomae</name>
    <dbReference type="NCBI Taxonomy" id="2653505"/>
    <lineage>
        <taxon>Bacteria</taxon>
        <taxon>Pseudomonadati</taxon>
        <taxon>Pseudomonadota</taxon>
        <taxon>Gammaproteobacteria</taxon>
        <taxon>Vibrionales</taxon>
        <taxon>Vibrionaceae</taxon>
        <taxon>Vibrio</taxon>
    </lineage>
</organism>
<dbReference type="Gene3D" id="3.30.1240.10">
    <property type="match status" value="1"/>
</dbReference>
<comment type="caution">
    <text evidence="1">The sequence shown here is derived from an EMBL/GenBank/DDBJ whole genome shotgun (WGS) entry which is preliminary data.</text>
</comment>
<dbReference type="Proteomes" id="UP000462621">
    <property type="component" value="Unassembled WGS sequence"/>
</dbReference>
<dbReference type="PANTHER" id="PTHR10000:SF53">
    <property type="entry name" value="5-AMINO-6-(5-PHOSPHO-D-RIBITYLAMINO)URACIL PHOSPHATASE YBJI-RELATED"/>
    <property type="match status" value="1"/>
</dbReference>
<dbReference type="SUPFAM" id="SSF56784">
    <property type="entry name" value="HAD-like"/>
    <property type="match status" value="1"/>
</dbReference>
<dbReference type="Pfam" id="PF08282">
    <property type="entry name" value="Hydrolase_3"/>
    <property type="match status" value="1"/>
</dbReference>
<evidence type="ECO:0000313" key="2">
    <source>
        <dbReference type="Proteomes" id="UP000462621"/>
    </source>
</evidence>
<gene>
    <name evidence="1" type="ORF">F9817_08820</name>
</gene>
<dbReference type="EMBL" id="WEKT01000012">
    <property type="protein sequence ID" value="MZI93297.1"/>
    <property type="molecule type" value="Genomic_DNA"/>
</dbReference>
<dbReference type="PROSITE" id="PS01229">
    <property type="entry name" value="COF_2"/>
    <property type="match status" value="1"/>
</dbReference>
<reference evidence="1 2" key="1">
    <citation type="submission" date="2019-10" db="EMBL/GenBank/DDBJ databases">
        <title>Vibrio sp. nov. isolated from a shrimp pond.</title>
        <authorList>
            <person name="Gomez-Gil B."/>
            <person name="Enciso-Ibarra J."/>
            <person name="Enciso-Ibarra K."/>
            <person name="Bolan-Mejia C."/>
        </authorList>
    </citation>
    <scope>NUCLEOTIDE SEQUENCE [LARGE SCALE GENOMIC DNA]</scope>
    <source>
        <strain evidence="1 2">CAIM 722</strain>
    </source>
</reference>
<proteinExistence type="predicted"/>
<name>A0A7X4LKG7_9VIBR</name>
<dbReference type="GO" id="GO:0016791">
    <property type="term" value="F:phosphatase activity"/>
    <property type="evidence" value="ECO:0007669"/>
    <property type="project" value="TreeGrafter"/>
</dbReference>
<dbReference type="NCBIfam" id="TIGR00099">
    <property type="entry name" value="Cof-subfamily"/>
    <property type="match status" value="1"/>
</dbReference>
<dbReference type="GO" id="GO:0005829">
    <property type="term" value="C:cytosol"/>
    <property type="evidence" value="ECO:0007669"/>
    <property type="project" value="TreeGrafter"/>
</dbReference>
<dbReference type="GO" id="GO:0000287">
    <property type="term" value="F:magnesium ion binding"/>
    <property type="evidence" value="ECO:0007669"/>
    <property type="project" value="TreeGrafter"/>
</dbReference>
<keyword evidence="2" id="KW-1185">Reference proteome</keyword>
<evidence type="ECO:0000313" key="1">
    <source>
        <dbReference type="EMBL" id="MZI93297.1"/>
    </source>
</evidence>
<dbReference type="CDD" id="cd07518">
    <property type="entry name" value="HAD_YbiV-Like"/>
    <property type="match status" value="1"/>
</dbReference>
<dbReference type="SFLD" id="SFLDS00003">
    <property type="entry name" value="Haloacid_Dehalogenase"/>
    <property type="match status" value="1"/>
</dbReference>
<sequence>MTVKAVAVDMDGTFLNPNQSYDKARFNNLYQQLKLQNIEFIVASGNQYYQLASHFPDIVDDISYVAENGALLYLHGQELFHGEMSQDVLNKVYDILDADPTIDYVACGLNGAYVLPRVSKEFADIATHHYARLDTVTDIRAIQDVMFKFSIKTTVEHADELIGELNGKLGDVVHTVSSGFGFIDLIIPGLHKANGLTKVLNKMNISPEECVAIGDSLNDKEMLELVGYSFAMGNAAEKVKAVAKYQTQSNSEDGALNVIEKIVHGDAPFNRQ</sequence>
<accession>A0A7X4LKG7</accession>
<dbReference type="RefSeq" id="WP_161154603.1">
    <property type="nucleotide sequence ID" value="NZ_WEKT01000012.1"/>
</dbReference>
<dbReference type="InterPro" id="IPR000150">
    <property type="entry name" value="Cof"/>
</dbReference>